<feature type="transmembrane region" description="Helical" evidence="1">
    <location>
        <begin position="183"/>
        <end position="202"/>
    </location>
</feature>
<dbReference type="InterPro" id="IPR038728">
    <property type="entry name" value="YkvI-like"/>
</dbReference>
<organism evidence="2 3">
    <name type="scientific">Paenibacillus psychroresistens</name>
    <dbReference type="NCBI Taxonomy" id="1778678"/>
    <lineage>
        <taxon>Bacteria</taxon>
        <taxon>Bacillati</taxon>
        <taxon>Bacillota</taxon>
        <taxon>Bacilli</taxon>
        <taxon>Bacillales</taxon>
        <taxon>Paenibacillaceae</taxon>
        <taxon>Paenibacillus</taxon>
    </lineage>
</organism>
<feature type="transmembrane region" description="Helical" evidence="1">
    <location>
        <begin position="214"/>
        <end position="237"/>
    </location>
</feature>
<feature type="transmembrane region" description="Helical" evidence="1">
    <location>
        <begin position="298"/>
        <end position="316"/>
    </location>
</feature>
<evidence type="ECO:0008006" key="4">
    <source>
        <dbReference type="Google" id="ProtNLM"/>
    </source>
</evidence>
<gene>
    <name evidence="2" type="ORF">EHS13_22175</name>
</gene>
<feature type="transmembrane region" description="Helical" evidence="1">
    <location>
        <begin position="145"/>
        <end position="163"/>
    </location>
</feature>
<feature type="transmembrane region" description="Helical" evidence="1">
    <location>
        <begin position="37"/>
        <end position="57"/>
    </location>
</feature>
<dbReference type="KEGG" id="ppsc:EHS13_22175"/>
<dbReference type="PANTHER" id="PTHR37814:SF1">
    <property type="entry name" value="MEMBRANE PROTEIN"/>
    <property type="match status" value="1"/>
</dbReference>
<evidence type="ECO:0000313" key="3">
    <source>
        <dbReference type="Proteomes" id="UP000426246"/>
    </source>
</evidence>
<accession>A0A6B8RNH5</accession>
<feature type="transmembrane region" description="Helical" evidence="1">
    <location>
        <begin position="322"/>
        <end position="340"/>
    </location>
</feature>
<keyword evidence="1" id="KW-1133">Transmembrane helix</keyword>
<dbReference type="Proteomes" id="UP000426246">
    <property type="component" value="Chromosome"/>
</dbReference>
<protein>
    <recommendedName>
        <fullName evidence="4">Transporter</fullName>
    </recommendedName>
</protein>
<evidence type="ECO:0000313" key="2">
    <source>
        <dbReference type="EMBL" id="QGQ97397.1"/>
    </source>
</evidence>
<dbReference type="PANTHER" id="PTHR37814">
    <property type="entry name" value="CONSERVED MEMBRANE PROTEIN"/>
    <property type="match status" value="1"/>
</dbReference>
<proteinExistence type="predicted"/>
<dbReference type="RefSeq" id="WP_155702500.1">
    <property type="nucleotide sequence ID" value="NZ_CP034235.1"/>
</dbReference>
<dbReference type="AlphaFoldDB" id="A0A6B8RNH5"/>
<feature type="transmembrane region" description="Helical" evidence="1">
    <location>
        <begin position="116"/>
        <end position="133"/>
    </location>
</feature>
<reference evidence="3" key="1">
    <citation type="submission" date="2018-11" db="EMBL/GenBank/DDBJ databases">
        <title>Complete genome sequence of Paenibacillus sp. ML311-T8.</title>
        <authorList>
            <person name="Nam Y.-D."/>
            <person name="Kang J."/>
            <person name="Chung W.-H."/>
            <person name="Park Y.S."/>
        </authorList>
    </citation>
    <scope>NUCLEOTIDE SEQUENCE [LARGE SCALE GENOMIC DNA]</scope>
    <source>
        <strain evidence="3">ML311-T8</strain>
    </source>
</reference>
<keyword evidence="1" id="KW-0812">Transmembrane</keyword>
<feature type="transmembrane region" description="Helical" evidence="1">
    <location>
        <begin position="264"/>
        <end position="286"/>
    </location>
</feature>
<keyword evidence="3" id="KW-1185">Reference proteome</keyword>
<name>A0A6B8RNH5_9BACL</name>
<feature type="transmembrane region" description="Helical" evidence="1">
    <location>
        <begin position="86"/>
        <end position="110"/>
    </location>
</feature>
<sequence>MNKKWQQIILVAFTYMGTIVGAGFASGQEILQFFTLYGRYAALTIVLATFLFIWIGVKVMLLAKSAGASNYEDLNKVLFGPIIGRWISWFMMLILLGTSAVMLAGAGSLFEEQLHFSYQTGLILTLVLAYFVLTNGIQAIMKVNSFVVPLMITFTIIVVWHTWHIPNHTGWLRITSDFPYAQIWFSPIVYAAFNLAGAQAVLVPLSSAIKDKSVLYWGGILGGIGIGLLLLSAHYALSAQMPGIQQYEIPMGHIIQRLGRGIQLMYTLVIFGEIFTTYIAGLYGLTQQLQPYTRLHPHILLALLLGFSYMVSQLGFSMLLSTLYPLFGCISIIWFIMMVYKRNSVHTLHHP</sequence>
<dbReference type="OrthoDB" id="4424890at2"/>
<evidence type="ECO:0000256" key="1">
    <source>
        <dbReference type="SAM" id="Phobius"/>
    </source>
</evidence>
<dbReference type="EMBL" id="CP034235">
    <property type="protein sequence ID" value="QGQ97397.1"/>
    <property type="molecule type" value="Genomic_DNA"/>
</dbReference>
<keyword evidence="1" id="KW-0472">Membrane</keyword>